<gene>
    <name evidence="2" type="ORF">CWN47_34810</name>
</gene>
<accession>A0A2N4YQ42</accession>
<proteinExistence type="predicted"/>
<evidence type="ECO:0000313" key="2">
    <source>
        <dbReference type="EMBL" id="PLM81913.1"/>
    </source>
</evidence>
<dbReference type="Proteomes" id="UP000234412">
    <property type="component" value="Unassembled WGS sequence"/>
</dbReference>
<dbReference type="InterPro" id="IPR054375">
    <property type="entry name" value="MrkH_YcgR-like_dom"/>
</dbReference>
<dbReference type="EMBL" id="PIDP01002191">
    <property type="protein sequence ID" value="PLM81913.1"/>
    <property type="molecule type" value="Genomic_DNA"/>
</dbReference>
<dbReference type="Pfam" id="PF22363">
    <property type="entry name" value="MrkH_YcgR_like"/>
    <property type="match status" value="1"/>
</dbReference>
<organism evidence="2 3">
    <name type="scientific">Klebsiella variicola</name>
    <dbReference type="NCBI Taxonomy" id="244366"/>
    <lineage>
        <taxon>Bacteria</taxon>
        <taxon>Pseudomonadati</taxon>
        <taxon>Pseudomonadota</taxon>
        <taxon>Gammaproteobacteria</taxon>
        <taxon>Enterobacterales</taxon>
        <taxon>Enterobacteriaceae</taxon>
        <taxon>Klebsiella/Raoultella group</taxon>
        <taxon>Klebsiella</taxon>
        <taxon>Klebsiella pneumoniae complex</taxon>
    </lineage>
</organism>
<evidence type="ECO:0000259" key="1">
    <source>
        <dbReference type="Pfam" id="PF22363"/>
    </source>
</evidence>
<name>A0A2N4YQ42_KLEVA</name>
<feature type="non-terminal residue" evidence="2">
    <location>
        <position position="67"/>
    </location>
</feature>
<reference evidence="2 3" key="2">
    <citation type="submission" date="2018-01" db="EMBL/GenBank/DDBJ databases">
        <title>Genomic study of Klebsiella pneumoniae.</title>
        <authorList>
            <person name="Yang Y."/>
            <person name="Bicalho R."/>
        </authorList>
    </citation>
    <scope>NUCLEOTIDE SEQUENCE [LARGE SCALE GENOMIC DNA]</scope>
    <source>
        <strain evidence="2 3">A8</strain>
    </source>
</reference>
<comment type="caution">
    <text evidence="2">The sequence shown here is derived from an EMBL/GenBank/DDBJ whole genome shotgun (WGS) entry which is preliminary data.</text>
</comment>
<evidence type="ECO:0000313" key="3">
    <source>
        <dbReference type="Proteomes" id="UP000234412"/>
    </source>
</evidence>
<protein>
    <submittedName>
        <fullName evidence="2">Pilus assembly protein PilZ</fullName>
    </submittedName>
</protein>
<reference evidence="2 3" key="1">
    <citation type="submission" date="2017-11" db="EMBL/GenBank/DDBJ databases">
        <authorList>
            <person name="Han C.G."/>
        </authorList>
    </citation>
    <scope>NUCLEOTIDE SEQUENCE [LARGE SCALE GENOMIC DNA]</scope>
    <source>
        <strain evidence="2 3">A8</strain>
    </source>
</reference>
<dbReference type="AlphaFoldDB" id="A0A2N4YQ42"/>
<feature type="domain" description="MrkH-like YcgR-like" evidence="1">
    <location>
        <begin position="3"/>
        <end position="67"/>
    </location>
</feature>
<sequence length="67" mass="8041">MTEGTIKTSKYEIIAIFREELRKRTEIEIFFNNTSIVTQLTRVDFAEFHIQTHRKIPPGHKIRFLLH</sequence>